<sequence length="1066" mass="116377">MVEQETQPRKRLRTEQGEPPEQGQPGTDAVLGAAPTAPAEGSSPPSIPGNGCMKVAAPASHIPPNMASMGMPCNGCGCGASLGSNPGMLGIMQQQQQQQQQQYMMHQMGMLNHMMMMGAIMNPMMGQMMPPTPTDGTLLATASPSSLPDPALVANKLNKLDEDDDVPPGPSSNINHPNYRPPDVEPMPGVTDRRWEGRIKMWFEDKGYGFISNEELKKRFKDLDVFLHQNQKRHFRRGDLVSFSVYPNYRGQPQASLPNQSRTQGPPGHRAAAIERQRVMRRRECTASGSWATDPASWPMESDQQEVPRAIGSEAPERLFFFASALSREAAKEGEFVPRVNINISDHFMVVRNTPVARRMIEEWFQLPTRPSRGLEPKVLKWTLVIATQAEDANSPSVRDRHLLGAMAALPPTSPAPGLVPVCLRAPSGRTAIYYLPPSHAAALQSKPPKEPHTEGAPQTPCTNVEAVEDQSDTAHIREELEDARPETPQWPFAEEAQHEEPEVPARLAMDGLQQLPFPGLEHGVQEAQMPATTEPWPVAGPWPTEVQQFDYEQRLQLQMIQQMRMQSFQQYQPHGPTQLPLQPHQLPQSSLPQSFDSAYQDSGRGSKYFETGDFGPGDANLGGGGSINFALKAAGEALNRAMESKPRVEPQAQGPGSEETGDFGPGDANLGGGGSINFALKAAGEALNRAMESKPRVEPQEFDRSLATALGLAVNPAGRKKAQKPRQEHPPSALDGSSHVPSITHKAAEDLESPGHCGFAPEQLADQAEARRRQADLLAERRSHTIDDVAEARGQCSPETGDFGPSRADLGSGGSINFALQAAGEALNSAMESQPRAEPQEKPPEEFYGKYSTEGYPEQPEEALLQAGAGAGHVYERSRALALDLDLDLAAEEAESEEIEDCAEDVVGLGGLADALGLEARGPWPSIANTGILVTCYEGLRNGRRDQIGERETAHQRKSKLLYKKALEDAGWIDKVHEILDLSTPEWLNTETGLGEMNEFRYLDDEFNKKTQHLHRGKPSPPAHAFTAAESKKLGRYRANWPPPLPLLSKKTALGSGKRRHLQNG</sequence>
<reference evidence="3 4" key="1">
    <citation type="submission" date="2016-02" db="EMBL/GenBank/DDBJ databases">
        <title>Genome analysis of coral dinoflagellate symbionts highlights evolutionary adaptations to a symbiotic lifestyle.</title>
        <authorList>
            <person name="Aranda M."/>
            <person name="Li Y."/>
            <person name="Liew Y.J."/>
            <person name="Baumgarten S."/>
            <person name="Simakov O."/>
            <person name="Wilson M."/>
            <person name="Piel J."/>
            <person name="Ashoor H."/>
            <person name="Bougouffa S."/>
            <person name="Bajic V.B."/>
            <person name="Ryu T."/>
            <person name="Ravasi T."/>
            <person name="Bayer T."/>
            <person name="Micklem G."/>
            <person name="Kim H."/>
            <person name="Bhak J."/>
            <person name="Lajeunesse T.C."/>
            <person name="Voolstra C.R."/>
        </authorList>
    </citation>
    <scope>NUCLEOTIDE SEQUENCE [LARGE SCALE GENOMIC DNA]</scope>
    <source>
        <strain evidence="3 4">CCMP2467</strain>
    </source>
</reference>
<feature type="region of interest" description="Disordered" evidence="1">
    <location>
        <begin position="715"/>
        <end position="741"/>
    </location>
</feature>
<dbReference type="AlphaFoldDB" id="A0A1Q9ESH6"/>
<feature type="region of interest" description="Disordered" evidence="1">
    <location>
        <begin position="251"/>
        <end position="270"/>
    </location>
</feature>
<keyword evidence="4" id="KW-1185">Reference proteome</keyword>
<dbReference type="SMART" id="SM00357">
    <property type="entry name" value="CSP"/>
    <property type="match status" value="1"/>
</dbReference>
<dbReference type="Gene3D" id="2.40.50.140">
    <property type="entry name" value="Nucleic acid-binding proteins"/>
    <property type="match status" value="1"/>
</dbReference>
<feature type="region of interest" description="Disordered" evidence="1">
    <location>
        <begin position="642"/>
        <end position="672"/>
    </location>
</feature>
<feature type="region of interest" description="Disordered" evidence="1">
    <location>
        <begin position="131"/>
        <end position="189"/>
    </location>
</feature>
<feature type="region of interest" description="Disordered" evidence="1">
    <location>
        <begin position="1013"/>
        <end position="1032"/>
    </location>
</feature>
<feature type="compositionally biased region" description="Polar residues" evidence="1">
    <location>
        <begin position="251"/>
        <end position="264"/>
    </location>
</feature>
<feature type="domain" description="Cold-shock" evidence="2">
    <location>
        <begin position="196"/>
        <end position="261"/>
    </location>
</feature>
<feature type="region of interest" description="Disordered" evidence="1">
    <location>
        <begin position="1"/>
        <end position="48"/>
    </location>
</feature>
<feature type="region of interest" description="Disordered" evidence="1">
    <location>
        <begin position="795"/>
        <end position="815"/>
    </location>
</feature>
<evidence type="ECO:0000313" key="3">
    <source>
        <dbReference type="EMBL" id="OLQ10379.1"/>
    </source>
</evidence>
<feature type="compositionally biased region" description="Low complexity" evidence="1">
    <location>
        <begin position="572"/>
        <end position="595"/>
    </location>
</feature>
<evidence type="ECO:0000313" key="4">
    <source>
        <dbReference type="Proteomes" id="UP000186817"/>
    </source>
</evidence>
<evidence type="ECO:0000256" key="1">
    <source>
        <dbReference type="SAM" id="MobiDB-lite"/>
    </source>
</evidence>
<gene>
    <name evidence="3" type="ORF">AK812_SmicGene5885</name>
</gene>
<feature type="region of interest" description="Disordered" evidence="1">
    <location>
        <begin position="572"/>
        <end position="612"/>
    </location>
</feature>
<dbReference type="SUPFAM" id="SSF50249">
    <property type="entry name" value="Nucleic acid-binding proteins"/>
    <property type="match status" value="1"/>
</dbReference>
<feature type="compositionally biased region" description="Low complexity" evidence="1">
    <location>
        <begin position="17"/>
        <end position="26"/>
    </location>
</feature>
<feature type="compositionally biased region" description="Basic and acidic residues" evidence="1">
    <location>
        <begin position="839"/>
        <end position="849"/>
    </location>
</feature>
<dbReference type="InterPro" id="IPR012340">
    <property type="entry name" value="NA-bd_OB-fold"/>
</dbReference>
<comment type="caution">
    <text evidence="3">The sequence shown here is derived from an EMBL/GenBank/DDBJ whole genome shotgun (WGS) entry which is preliminary data.</text>
</comment>
<evidence type="ECO:0000259" key="2">
    <source>
        <dbReference type="SMART" id="SM00357"/>
    </source>
</evidence>
<feature type="region of interest" description="Disordered" evidence="1">
    <location>
        <begin position="1038"/>
        <end position="1066"/>
    </location>
</feature>
<dbReference type="GO" id="GO:0003676">
    <property type="term" value="F:nucleic acid binding"/>
    <property type="evidence" value="ECO:0007669"/>
    <property type="project" value="InterPro"/>
</dbReference>
<organism evidence="3 4">
    <name type="scientific">Symbiodinium microadriaticum</name>
    <name type="common">Dinoflagellate</name>
    <name type="synonym">Zooxanthella microadriatica</name>
    <dbReference type="NCBI Taxonomy" id="2951"/>
    <lineage>
        <taxon>Eukaryota</taxon>
        <taxon>Sar</taxon>
        <taxon>Alveolata</taxon>
        <taxon>Dinophyceae</taxon>
        <taxon>Suessiales</taxon>
        <taxon>Symbiodiniaceae</taxon>
        <taxon>Symbiodinium</taxon>
    </lineage>
</organism>
<feature type="region of interest" description="Disordered" evidence="1">
    <location>
        <begin position="442"/>
        <end position="463"/>
    </location>
</feature>
<dbReference type="InterPro" id="IPR011129">
    <property type="entry name" value="CSD"/>
</dbReference>
<protein>
    <recommendedName>
        <fullName evidence="2">Cold-shock domain-containing protein</fullName>
    </recommendedName>
</protein>
<feature type="region of interest" description="Disordered" evidence="1">
    <location>
        <begin position="828"/>
        <end position="856"/>
    </location>
</feature>
<proteinExistence type="predicted"/>
<accession>A0A1Q9ESH6</accession>
<dbReference type="EMBL" id="LSRX01000079">
    <property type="protein sequence ID" value="OLQ10379.1"/>
    <property type="molecule type" value="Genomic_DNA"/>
</dbReference>
<dbReference type="Proteomes" id="UP000186817">
    <property type="component" value="Unassembled WGS sequence"/>
</dbReference>
<dbReference type="OrthoDB" id="444711at2759"/>
<name>A0A1Q9ESH6_SYMMI</name>